<comment type="caution">
    <text evidence="2">The sequence shown here is derived from an EMBL/GenBank/DDBJ whole genome shotgun (WGS) entry which is preliminary data.</text>
</comment>
<proteinExistence type="predicted"/>
<keyword evidence="1" id="KW-1133">Transmembrane helix</keyword>
<evidence type="ECO:0000313" key="2">
    <source>
        <dbReference type="EMBL" id="EIT86108.1"/>
    </source>
</evidence>
<keyword evidence="1" id="KW-0812">Transmembrane</keyword>
<name>I8UH23_9BACL</name>
<sequence>MILLSLSAIVLLIAACWSVILIPKSESSVLISSILTGVYLIINILCFFVSSLVGAMLTTATGNDETTFWTGFFVIQGFPLFLLLTGILSLLLSIVRRRKTKK</sequence>
<feature type="transmembrane region" description="Helical" evidence="1">
    <location>
        <begin position="34"/>
        <end position="57"/>
    </location>
</feature>
<dbReference type="AlphaFoldDB" id="I8UH23"/>
<evidence type="ECO:0000256" key="1">
    <source>
        <dbReference type="SAM" id="Phobius"/>
    </source>
</evidence>
<dbReference type="RefSeq" id="WP_007201557.1">
    <property type="nucleotide sequence ID" value="NZ_AKKV01000023.1"/>
</dbReference>
<protein>
    <submittedName>
        <fullName evidence="2">Uncharacterized protein</fullName>
    </submittedName>
</protein>
<dbReference type="Proteomes" id="UP000004080">
    <property type="component" value="Unassembled WGS sequence"/>
</dbReference>
<dbReference type="STRING" id="1196324.A374_07301"/>
<dbReference type="EMBL" id="AKKV01000023">
    <property type="protein sequence ID" value="EIT86108.1"/>
    <property type="molecule type" value="Genomic_DNA"/>
</dbReference>
<feature type="transmembrane region" description="Helical" evidence="1">
    <location>
        <begin position="69"/>
        <end position="95"/>
    </location>
</feature>
<reference evidence="2 3" key="1">
    <citation type="journal article" date="2012" name="J. Bacteriol.">
        <title>Genome of Bacillus macauensis ZFHKF-1, a Long-Chain-Forming Bacterium.</title>
        <authorList>
            <person name="Cai L."/>
            <person name="Zhang T."/>
        </authorList>
    </citation>
    <scope>NUCLEOTIDE SEQUENCE [LARGE SCALE GENOMIC DNA]</scope>
    <source>
        <strain evidence="2 3">ZFHKF-1</strain>
    </source>
</reference>
<keyword evidence="3" id="KW-1185">Reference proteome</keyword>
<gene>
    <name evidence="2" type="ORF">A374_07301</name>
</gene>
<accession>I8UH23</accession>
<keyword evidence="1" id="KW-0472">Membrane</keyword>
<feature type="transmembrane region" description="Helical" evidence="1">
    <location>
        <begin position="6"/>
        <end position="22"/>
    </location>
</feature>
<dbReference type="PATRIC" id="fig|1196324.3.peg.1494"/>
<organism evidence="2 3">
    <name type="scientific">Fictibacillus macauensis ZFHKF-1</name>
    <dbReference type="NCBI Taxonomy" id="1196324"/>
    <lineage>
        <taxon>Bacteria</taxon>
        <taxon>Bacillati</taxon>
        <taxon>Bacillota</taxon>
        <taxon>Bacilli</taxon>
        <taxon>Bacillales</taxon>
        <taxon>Fictibacillaceae</taxon>
        <taxon>Fictibacillus</taxon>
    </lineage>
</organism>
<evidence type="ECO:0000313" key="3">
    <source>
        <dbReference type="Proteomes" id="UP000004080"/>
    </source>
</evidence>